<dbReference type="OrthoDB" id="9813903at2"/>
<dbReference type="PANTHER" id="PTHR44757">
    <property type="entry name" value="DIGUANYLATE CYCLASE DGCP"/>
    <property type="match status" value="1"/>
</dbReference>
<dbReference type="SMART" id="SM00052">
    <property type="entry name" value="EAL"/>
    <property type="match status" value="1"/>
</dbReference>
<evidence type="ECO:0000259" key="4">
    <source>
        <dbReference type="PROSITE" id="PS50887"/>
    </source>
</evidence>
<dbReference type="NCBIfam" id="TIGR00229">
    <property type="entry name" value="sensory_box"/>
    <property type="match status" value="1"/>
</dbReference>
<dbReference type="Gene3D" id="3.30.70.270">
    <property type="match status" value="1"/>
</dbReference>
<dbReference type="InterPro" id="IPR001789">
    <property type="entry name" value="Sig_transdc_resp-reg_receiver"/>
</dbReference>
<dbReference type="CDD" id="cd00156">
    <property type="entry name" value="REC"/>
    <property type="match status" value="1"/>
</dbReference>
<organism evidence="5 6">
    <name type="scientific">Paludibacterium purpuratum</name>
    <dbReference type="NCBI Taxonomy" id="1144873"/>
    <lineage>
        <taxon>Bacteria</taxon>
        <taxon>Pseudomonadati</taxon>
        <taxon>Pseudomonadota</taxon>
        <taxon>Betaproteobacteria</taxon>
        <taxon>Neisseriales</taxon>
        <taxon>Chromobacteriaceae</taxon>
        <taxon>Paludibacterium</taxon>
    </lineage>
</organism>
<keyword evidence="6" id="KW-1185">Reference proteome</keyword>
<dbReference type="InterPro" id="IPR011006">
    <property type="entry name" value="CheY-like_superfamily"/>
</dbReference>
<dbReference type="SUPFAM" id="SSF52172">
    <property type="entry name" value="CheY-like"/>
    <property type="match status" value="2"/>
</dbReference>
<evidence type="ECO:0000256" key="1">
    <source>
        <dbReference type="PROSITE-ProRule" id="PRU00169"/>
    </source>
</evidence>
<dbReference type="SUPFAM" id="SSF141868">
    <property type="entry name" value="EAL domain-like"/>
    <property type="match status" value="1"/>
</dbReference>
<dbReference type="AlphaFoldDB" id="A0A4R7B0G7"/>
<dbReference type="PANTHER" id="PTHR44757:SF2">
    <property type="entry name" value="BIOFILM ARCHITECTURE MAINTENANCE PROTEIN MBAA"/>
    <property type="match status" value="1"/>
</dbReference>
<dbReference type="CDD" id="cd01949">
    <property type="entry name" value="GGDEF"/>
    <property type="match status" value="1"/>
</dbReference>
<feature type="domain" description="EAL" evidence="3">
    <location>
        <begin position="437"/>
        <end position="692"/>
    </location>
</feature>
<dbReference type="InterPro" id="IPR000160">
    <property type="entry name" value="GGDEF_dom"/>
</dbReference>
<dbReference type="EMBL" id="SNZP01000012">
    <property type="protein sequence ID" value="TDR73924.1"/>
    <property type="molecule type" value="Genomic_DNA"/>
</dbReference>
<sequence>MSAYQNRTIRILLLEDDADDAEEICRVLRAAGLSIEVHLVSDEPGFREQLAHAGVLDIILSDFSLPTYDGLSALILRAMLAPELPFIFVTGSLGEERAVEMLHIGASDYVLKGNLQRLPIAVLRALAEADDARIRASMQQQLNTERQLLSAVLDTAGALIVLVDRSGRIVRMNPAATLPLPQAHHQADGLPFVEVFATHDERTAVTGQLARMRQAEHPGPVSWRSTVNGRVILWSATHLTSQEESAGFAVISGLDITAQEEAEQQAYYLRHFDSASGLPNRSLLLLRMQRLVQTAVGRPTLVMVGLSRLQDIRDSLGDEAANRLLREVSRRLLSCQVAGDCLARIGDDSFALLCMPQPDDALDASLQDMLTQLHQPYAFDSRSFFLSAHLGVAFCEQSASPEEVLQAATMALHRAIQQQSEGYHFYQPLLSDEARARLELEGELHLALAANDQLYLDYQPQADIRSGRIVGLEALMRWRHPRLGLVGPMRFIPLAESCGLIAALGDKALDLACRQAVHWQNSGLPPVPVAVNLSAVQWSQPGLADTIRQALTQSGLAPQWLELELTESASMHNPMATLATMKALREMGVMMSIDDFGTGFCNLSYLKRFPVDKLKIDQSFVREITSLPDDLVISQLVVAMGHLLHLSVVAEGVETEGQLTLLAEAGCDIIQGYYFSRPVSAEACGELMAGGKRLPPTKRRYDPHYLLWLDPSGDSLAQARSWLAATDYKVLEAHAIQEAFELMATHEIGVVVAGKAQAEMSGATFLSRIASMYPSSTGILLGDESLGASTGATQITLGRPIDRALLLNALEQGYARHAGVQRG</sequence>
<dbReference type="InterPro" id="IPR035965">
    <property type="entry name" value="PAS-like_dom_sf"/>
</dbReference>
<dbReference type="RefSeq" id="WP_133682614.1">
    <property type="nucleotide sequence ID" value="NZ_SNZP01000012.1"/>
</dbReference>
<dbReference type="Proteomes" id="UP000295611">
    <property type="component" value="Unassembled WGS sequence"/>
</dbReference>
<evidence type="ECO:0000259" key="3">
    <source>
        <dbReference type="PROSITE" id="PS50883"/>
    </source>
</evidence>
<dbReference type="InterPro" id="IPR001633">
    <property type="entry name" value="EAL_dom"/>
</dbReference>
<dbReference type="Pfam" id="PF00072">
    <property type="entry name" value="Response_reg"/>
    <property type="match status" value="1"/>
</dbReference>
<dbReference type="PROSITE" id="PS50110">
    <property type="entry name" value="RESPONSE_REGULATORY"/>
    <property type="match status" value="1"/>
</dbReference>
<dbReference type="Pfam" id="PF00990">
    <property type="entry name" value="GGDEF"/>
    <property type="match status" value="1"/>
</dbReference>
<comment type="caution">
    <text evidence="5">The sequence shown here is derived from an EMBL/GenBank/DDBJ whole genome shotgun (WGS) entry which is preliminary data.</text>
</comment>
<dbReference type="InterPro" id="IPR035919">
    <property type="entry name" value="EAL_sf"/>
</dbReference>
<evidence type="ECO:0000259" key="2">
    <source>
        <dbReference type="PROSITE" id="PS50110"/>
    </source>
</evidence>
<keyword evidence="1" id="KW-0597">Phosphoprotein</keyword>
<dbReference type="GO" id="GO:0000160">
    <property type="term" value="P:phosphorelay signal transduction system"/>
    <property type="evidence" value="ECO:0007669"/>
    <property type="project" value="InterPro"/>
</dbReference>
<dbReference type="SMART" id="SM00267">
    <property type="entry name" value="GGDEF"/>
    <property type="match status" value="1"/>
</dbReference>
<dbReference type="Gene3D" id="3.30.450.20">
    <property type="entry name" value="PAS domain"/>
    <property type="match status" value="1"/>
</dbReference>
<accession>A0A4R7B0G7</accession>
<name>A0A4R7B0G7_9NEIS</name>
<dbReference type="PROSITE" id="PS50887">
    <property type="entry name" value="GGDEF"/>
    <property type="match status" value="1"/>
</dbReference>
<dbReference type="InterPro" id="IPR052155">
    <property type="entry name" value="Biofilm_reg_signaling"/>
</dbReference>
<dbReference type="Pfam" id="PF00563">
    <property type="entry name" value="EAL"/>
    <property type="match status" value="1"/>
</dbReference>
<evidence type="ECO:0000313" key="6">
    <source>
        <dbReference type="Proteomes" id="UP000295611"/>
    </source>
</evidence>
<dbReference type="InterPro" id="IPR000014">
    <property type="entry name" value="PAS"/>
</dbReference>
<proteinExistence type="predicted"/>
<feature type="domain" description="GGDEF" evidence="4">
    <location>
        <begin position="297"/>
        <end position="428"/>
    </location>
</feature>
<dbReference type="Gene3D" id="3.20.20.450">
    <property type="entry name" value="EAL domain"/>
    <property type="match status" value="1"/>
</dbReference>
<gene>
    <name evidence="5" type="ORF">DFP86_112128</name>
</gene>
<dbReference type="CDD" id="cd01948">
    <property type="entry name" value="EAL"/>
    <property type="match status" value="1"/>
</dbReference>
<dbReference type="SUPFAM" id="SSF55785">
    <property type="entry name" value="PYP-like sensor domain (PAS domain)"/>
    <property type="match status" value="1"/>
</dbReference>
<evidence type="ECO:0000313" key="5">
    <source>
        <dbReference type="EMBL" id="TDR73924.1"/>
    </source>
</evidence>
<dbReference type="Gene3D" id="3.40.50.2300">
    <property type="match status" value="1"/>
</dbReference>
<dbReference type="SUPFAM" id="SSF55073">
    <property type="entry name" value="Nucleotide cyclase"/>
    <property type="match status" value="1"/>
</dbReference>
<feature type="modified residue" description="4-aspartylphosphate" evidence="1">
    <location>
        <position position="62"/>
    </location>
</feature>
<dbReference type="PROSITE" id="PS50883">
    <property type="entry name" value="EAL"/>
    <property type="match status" value="1"/>
</dbReference>
<dbReference type="InterPro" id="IPR043128">
    <property type="entry name" value="Rev_trsase/Diguanyl_cyclase"/>
</dbReference>
<feature type="domain" description="Response regulatory" evidence="2">
    <location>
        <begin position="10"/>
        <end position="127"/>
    </location>
</feature>
<reference evidence="5 6" key="1">
    <citation type="submission" date="2019-03" db="EMBL/GenBank/DDBJ databases">
        <title>Genomic Encyclopedia of Type Strains, Phase III (KMG-III): the genomes of soil and plant-associated and newly described type strains.</title>
        <authorList>
            <person name="Whitman W."/>
        </authorList>
    </citation>
    <scope>NUCLEOTIDE SEQUENCE [LARGE SCALE GENOMIC DNA]</scope>
    <source>
        <strain evidence="5 6">CECT 8976</strain>
    </source>
</reference>
<dbReference type="InterPro" id="IPR029787">
    <property type="entry name" value="Nucleotide_cyclase"/>
</dbReference>
<dbReference type="SMART" id="SM00448">
    <property type="entry name" value="REC"/>
    <property type="match status" value="1"/>
</dbReference>
<protein>
    <submittedName>
        <fullName evidence="5">PAS domain S-box-containing protein/diguanylate cyclase (GGDEF)-like protein</fullName>
    </submittedName>
</protein>